<keyword evidence="2" id="KW-1185">Reference proteome</keyword>
<dbReference type="RefSeq" id="WP_188751427.1">
    <property type="nucleotide sequence ID" value="NZ_BMIJ01000009.1"/>
</dbReference>
<evidence type="ECO:0000313" key="2">
    <source>
        <dbReference type="Proteomes" id="UP000629025"/>
    </source>
</evidence>
<dbReference type="PANTHER" id="PTHR30105">
    <property type="entry name" value="UNCHARACTERIZED YIBQ-RELATED"/>
    <property type="match status" value="1"/>
</dbReference>
<comment type="caution">
    <text evidence="1">The sequence shown here is derived from an EMBL/GenBank/DDBJ whole genome shotgun (WGS) entry which is preliminary data.</text>
</comment>
<dbReference type="Proteomes" id="UP000629025">
    <property type="component" value="Unassembled WGS sequence"/>
</dbReference>
<proteinExistence type="predicted"/>
<dbReference type="PANTHER" id="PTHR30105:SF2">
    <property type="entry name" value="DIVERGENT POLYSACCHARIDE DEACETYLASE SUPERFAMILY"/>
    <property type="match status" value="1"/>
</dbReference>
<dbReference type="Gene3D" id="3.20.20.370">
    <property type="entry name" value="Glycoside hydrolase/deacetylase"/>
    <property type="match status" value="1"/>
</dbReference>
<accession>A0ABQ1KU63</accession>
<dbReference type="SUPFAM" id="SSF88713">
    <property type="entry name" value="Glycoside hydrolase/deacetylase"/>
    <property type="match status" value="1"/>
</dbReference>
<sequence length="270" mass="29161">MGRLLIGLLIGFLVAGGVTASDQALWRQQGPKMVLIIDDLGTNLRLGQAALALPGPITYAVLPLTPHSRRLSQEAERMGKEVILHAPMANLQQLKLGPGALTLAQSKQQLQATLQADLDAVPEAIGVNNHMGSLMTQRAEPMAWVMEVLRERGLFFIDSRTTAQTRAYASALHAGIPALERDVFLDNERSTAAIEAQFLRAVDLARRQGSVVVIGHPYPETVGFLAQALPALGEYGITLMSASAYLAEQRDTLQRQWARARAEAGVTPGQ</sequence>
<organism evidence="1 2">
    <name type="scientific">Marinobacterium zhoushanense</name>
    <dbReference type="NCBI Taxonomy" id="1679163"/>
    <lineage>
        <taxon>Bacteria</taxon>
        <taxon>Pseudomonadati</taxon>
        <taxon>Pseudomonadota</taxon>
        <taxon>Gammaproteobacteria</taxon>
        <taxon>Oceanospirillales</taxon>
        <taxon>Oceanospirillaceae</taxon>
        <taxon>Marinobacterium</taxon>
    </lineage>
</organism>
<evidence type="ECO:0000313" key="1">
    <source>
        <dbReference type="EMBL" id="GGC08580.1"/>
    </source>
</evidence>
<dbReference type="Pfam" id="PF04748">
    <property type="entry name" value="Polysacc_deac_2"/>
    <property type="match status" value="1"/>
</dbReference>
<dbReference type="CDD" id="cd10936">
    <property type="entry name" value="CE4_DAC2"/>
    <property type="match status" value="1"/>
</dbReference>
<gene>
    <name evidence="1" type="ORF">GCM10011352_38630</name>
</gene>
<dbReference type="EMBL" id="BMIJ01000009">
    <property type="protein sequence ID" value="GGC08580.1"/>
    <property type="molecule type" value="Genomic_DNA"/>
</dbReference>
<dbReference type="InterPro" id="IPR006837">
    <property type="entry name" value="Divergent_DAC"/>
</dbReference>
<dbReference type="InterPro" id="IPR011330">
    <property type="entry name" value="Glyco_hydro/deAcase_b/a-brl"/>
</dbReference>
<evidence type="ECO:0008006" key="3">
    <source>
        <dbReference type="Google" id="ProtNLM"/>
    </source>
</evidence>
<reference evidence="2" key="1">
    <citation type="journal article" date="2019" name="Int. J. Syst. Evol. Microbiol.">
        <title>The Global Catalogue of Microorganisms (GCM) 10K type strain sequencing project: providing services to taxonomists for standard genome sequencing and annotation.</title>
        <authorList>
            <consortium name="The Broad Institute Genomics Platform"/>
            <consortium name="The Broad Institute Genome Sequencing Center for Infectious Disease"/>
            <person name="Wu L."/>
            <person name="Ma J."/>
        </authorList>
    </citation>
    <scope>NUCLEOTIDE SEQUENCE [LARGE SCALE GENOMIC DNA]</scope>
    <source>
        <strain evidence="2">CGMCC 1.15341</strain>
    </source>
</reference>
<protein>
    <recommendedName>
        <fullName evidence="3">Divergent polysaccharide deacetylase family protein</fullName>
    </recommendedName>
</protein>
<name>A0ABQ1KU63_9GAMM</name>